<reference evidence="2" key="1">
    <citation type="submission" date="2025-08" db="UniProtKB">
        <authorList>
            <consortium name="Ensembl"/>
        </authorList>
    </citation>
    <scope>IDENTIFICATION</scope>
</reference>
<dbReference type="Proteomes" id="UP000694543">
    <property type="component" value="Unplaced"/>
</dbReference>
<organism evidence="2 3">
    <name type="scientific">Chrysolophus pictus</name>
    <name type="common">Golden pheasant</name>
    <name type="synonym">Phasianus pictus</name>
    <dbReference type="NCBI Taxonomy" id="9089"/>
    <lineage>
        <taxon>Eukaryota</taxon>
        <taxon>Metazoa</taxon>
        <taxon>Chordata</taxon>
        <taxon>Craniata</taxon>
        <taxon>Vertebrata</taxon>
        <taxon>Euteleostomi</taxon>
        <taxon>Archelosauria</taxon>
        <taxon>Archosauria</taxon>
        <taxon>Dinosauria</taxon>
        <taxon>Saurischia</taxon>
        <taxon>Theropoda</taxon>
        <taxon>Coelurosauria</taxon>
        <taxon>Aves</taxon>
        <taxon>Neognathae</taxon>
        <taxon>Galloanserae</taxon>
        <taxon>Galliformes</taxon>
        <taxon>Phasianidae</taxon>
        <taxon>Phasianinae</taxon>
        <taxon>Chrysolophus</taxon>
    </lineage>
</organism>
<dbReference type="Ensembl" id="ENSCPIT00010010848.1">
    <property type="protein sequence ID" value="ENSCPIP00010009189.1"/>
    <property type="gene ID" value="ENSCPIG00010007158.1"/>
</dbReference>
<reference evidence="2" key="2">
    <citation type="submission" date="2025-09" db="UniProtKB">
        <authorList>
            <consortium name="Ensembl"/>
        </authorList>
    </citation>
    <scope>IDENTIFICATION</scope>
</reference>
<feature type="region of interest" description="Disordered" evidence="1">
    <location>
        <begin position="141"/>
        <end position="177"/>
    </location>
</feature>
<accession>A0A8C3LGG5</accession>
<feature type="compositionally biased region" description="Polar residues" evidence="1">
    <location>
        <begin position="151"/>
        <end position="177"/>
    </location>
</feature>
<feature type="region of interest" description="Disordered" evidence="1">
    <location>
        <begin position="316"/>
        <end position="339"/>
    </location>
</feature>
<keyword evidence="3" id="KW-1185">Reference proteome</keyword>
<name>A0A8C3LGG5_CHRPC</name>
<protein>
    <submittedName>
        <fullName evidence="2">Chromosome 4 open reading frame 19</fullName>
    </submittedName>
</protein>
<dbReference type="PANTHER" id="PTHR16106:SF3">
    <property type="entry name" value="CHROMOSOME 4 OPEN READING FRAME 19"/>
    <property type="match status" value="1"/>
</dbReference>
<evidence type="ECO:0000256" key="1">
    <source>
        <dbReference type="SAM" id="MobiDB-lite"/>
    </source>
</evidence>
<proteinExistence type="predicted"/>
<dbReference type="Pfam" id="PF15770">
    <property type="entry name" value="DUF4699"/>
    <property type="match status" value="1"/>
</dbReference>
<sequence length="365" mass="40512">MLFIYLNNLHQYGSRHLNQIFQAVDGVQSERLKKIQMGCRCCKMIQSYIFDPEELQSPGRTHEGNSYKQDEQRSNKFKFKQNCEIKEQKKELQKDELNRTGIKNQVNSTGETLWNHRGDAFQDDSLVKCVAKLDVTVNGSNSHAGVHPILSPSTNSVKEASEQGTSSQPAELSSVNTGDFHSKLNECGQELDLGAGRHRKADCSQTNSIQGVMPWSIEDNNFLKGSAVLEIQNNDAIRLPDIDYCQNGNQIRNYIEKDSISVNYAHPDQMRKHSAMQGQDLHVTSPLHMKKSSIEPFNSDSTGLGEDIPKGIAATAMPTAAEAPTHHSHKDINGQIEEEDAEIAAALAALEAATAGEDLEEDDEY</sequence>
<evidence type="ECO:0000313" key="2">
    <source>
        <dbReference type="Ensembl" id="ENSCPIP00010009189.1"/>
    </source>
</evidence>
<dbReference type="InterPro" id="IPR031528">
    <property type="entry name" value="C4orf19"/>
</dbReference>
<dbReference type="AlphaFoldDB" id="A0A8C3LGG5"/>
<dbReference type="PANTHER" id="PTHR16106">
    <property type="entry name" value="CHROMOSOME 4 OPEN READING FRAME 19"/>
    <property type="match status" value="1"/>
</dbReference>
<evidence type="ECO:0000313" key="3">
    <source>
        <dbReference type="Proteomes" id="UP000694543"/>
    </source>
</evidence>